<organism evidence="1 2">
    <name type="scientific">Dactylonectria estremocensis</name>
    <dbReference type="NCBI Taxonomy" id="1079267"/>
    <lineage>
        <taxon>Eukaryota</taxon>
        <taxon>Fungi</taxon>
        <taxon>Dikarya</taxon>
        <taxon>Ascomycota</taxon>
        <taxon>Pezizomycotina</taxon>
        <taxon>Sordariomycetes</taxon>
        <taxon>Hypocreomycetidae</taxon>
        <taxon>Hypocreales</taxon>
        <taxon>Nectriaceae</taxon>
        <taxon>Dactylonectria</taxon>
    </lineage>
</organism>
<dbReference type="AlphaFoldDB" id="A0A9P9E6X6"/>
<accession>A0A9P9E6X6</accession>
<comment type="caution">
    <text evidence="1">The sequence shown here is derived from an EMBL/GenBank/DDBJ whole genome shotgun (WGS) entry which is preliminary data.</text>
</comment>
<sequence>MEVGVPDFAQPLAMGTPERCLCGAGDCALAPGVINPPLQSLISRFLVDVDGHKRTASATFPLLLALSLFWSRQSPPPSPTPRKAVAELESRGINRLDIVSANADIASSKVAAAAEGDAEDFANILVINAVAPLVLFSATKSVLDHAANPKWVSISSAVASLANYDDMFTNSVTARSRPR</sequence>
<protein>
    <submittedName>
        <fullName evidence="1">Uncharacterized protein</fullName>
    </submittedName>
</protein>
<dbReference type="Gene3D" id="3.40.50.720">
    <property type="entry name" value="NAD(P)-binding Rossmann-like Domain"/>
    <property type="match status" value="1"/>
</dbReference>
<dbReference type="Proteomes" id="UP000717696">
    <property type="component" value="Unassembled WGS sequence"/>
</dbReference>
<keyword evidence="2" id="KW-1185">Reference proteome</keyword>
<gene>
    <name evidence="1" type="ORF">B0J13DRAFT_529736</name>
</gene>
<dbReference type="SUPFAM" id="SSF51735">
    <property type="entry name" value="NAD(P)-binding Rossmann-fold domains"/>
    <property type="match status" value="1"/>
</dbReference>
<proteinExistence type="predicted"/>
<dbReference type="InterPro" id="IPR036291">
    <property type="entry name" value="NAD(P)-bd_dom_sf"/>
</dbReference>
<evidence type="ECO:0000313" key="1">
    <source>
        <dbReference type="EMBL" id="KAH7131759.1"/>
    </source>
</evidence>
<dbReference type="OrthoDB" id="9876299at2759"/>
<evidence type="ECO:0000313" key="2">
    <source>
        <dbReference type="Proteomes" id="UP000717696"/>
    </source>
</evidence>
<reference evidence="1" key="1">
    <citation type="journal article" date="2021" name="Nat. Commun.">
        <title>Genetic determinants of endophytism in the Arabidopsis root mycobiome.</title>
        <authorList>
            <person name="Mesny F."/>
            <person name="Miyauchi S."/>
            <person name="Thiergart T."/>
            <person name="Pickel B."/>
            <person name="Atanasova L."/>
            <person name="Karlsson M."/>
            <person name="Huettel B."/>
            <person name="Barry K.W."/>
            <person name="Haridas S."/>
            <person name="Chen C."/>
            <person name="Bauer D."/>
            <person name="Andreopoulos W."/>
            <person name="Pangilinan J."/>
            <person name="LaButti K."/>
            <person name="Riley R."/>
            <person name="Lipzen A."/>
            <person name="Clum A."/>
            <person name="Drula E."/>
            <person name="Henrissat B."/>
            <person name="Kohler A."/>
            <person name="Grigoriev I.V."/>
            <person name="Martin F.M."/>
            <person name="Hacquard S."/>
        </authorList>
    </citation>
    <scope>NUCLEOTIDE SEQUENCE</scope>
    <source>
        <strain evidence="1">MPI-CAGE-AT-0021</strain>
    </source>
</reference>
<name>A0A9P9E6X6_9HYPO</name>
<dbReference type="EMBL" id="JAGMUU010000019">
    <property type="protein sequence ID" value="KAH7131759.1"/>
    <property type="molecule type" value="Genomic_DNA"/>
</dbReference>